<evidence type="ECO:0000313" key="2">
    <source>
        <dbReference type="Proteomes" id="UP000777002"/>
    </source>
</evidence>
<reference evidence="1 2" key="1">
    <citation type="journal article" date="2021" name="Sci. Rep.">
        <title>The distribution of antibiotic resistance genes in chicken gut microbiota commensals.</title>
        <authorList>
            <person name="Juricova H."/>
            <person name="Matiasovicova J."/>
            <person name="Kubasova T."/>
            <person name="Cejkova D."/>
            <person name="Rychlik I."/>
        </authorList>
    </citation>
    <scope>NUCLEOTIDE SEQUENCE [LARGE SCALE GENOMIC DNA]</scope>
    <source>
        <strain evidence="1 2">An562</strain>
    </source>
</reference>
<proteinExistence type="predicted"/>
<dbReference type="Proteomes" id="UP000777002">
    <property type="component" value="Unassembled WGS sequence"/>
</dbReference>
<dbReference type="EMBL" id="JACJKX010000021">
    <property type="protein sequence ID" value="MBM6929324.1"/>
    <property type="molecule type" value="Genomic_DNA"/>
</dbReference>
<keyword evidence="2" id="KW-1185">Reference proteome</keyword>
<evidence type="ECO:0000313" key="1">
    <source>
        <dbReference type="EMBL" id="MBM6929324.1"/>
    </source>
</evidence>
<accession>A0ABS2GVA4</accession>
<organism evidence="1 2">
    <name type="scientific">Parasutterella secunda</name>
    <dbReference type="NCBI Taxonomy" id="626947"/>
    <lineage>
        <taxon>Bacteria</taxon>
        <taxon>Pseudomonadati</taxon>
        <taxon>Pseudomonadota</taxon>
        <taxon>Betaproteobacteria</taxon>
        <taxon>Burkholderiales</taxon>
        <taxon>Sutterellaceae</taxon>
        <taxon>Parasutterella</taxon>
    </lineage>
</organism>
<name>A0ABS2GVA4_9BURK</name>
<dbReference type="RefSeq" id="WP_205050910.1">
    <property type="nucleotide sequence ID" value="NZ_JACJKX010000021.1"/>
</dbReference>
<sequence length="125" mass="13497">MADLDQMNAEMDVNALVREEVITDRKIGTIRVLTPVTLEGVRDMTREVVYLGETQIMTQMGPLPISFQIKATSLAEAVKGYGEAAKAGVQETIAKLEEMRREAASKIVTPGDAGFAAAASKIQMP</sequence>
<protein>
    <submittedName>
        <fullName evidence="1">Uncharacterized protein</fullName>
    </submittedName>
</protein>
<gene>
    <name evidence="1" type="ORF">H5985_08605</name>
</gene>
<comment type="caution">
    <text evidence="1">The sequence shown here is derived from an EMBL/GenBank/DDBJ whole genome shotgun (WGS) entry which is preliminary data.</text>
</comment>